<dbReference type="SUPFAM" id="SSF48452">
    <property type="entry name" value="TPR-like"/>
    <property type="match status" value="1"/>
</dbReference>
<name>A0ABU6N6Q9_9BACI</name>
<reference evidence="4 5" key="1">
    <citation type="submission" date="2023-03" db="EMBL/GenBank/DDBJ databases">
        <title>Bacillus Genome Sequencing.</title>
        <authorList>
            <person name="Dunlap C."/>
        </authorList>
    </citation>
    <scope>NUCLEOTIDE SEQUENCE [LARGE SCALE GENOMIC DNA]</scope>
    <source>
        <strain evidence="4 5">B-14544</strain>
    </source>
</reference>
<evidence type="ECO:0000256" key="2">
    <source>
        <dbReference type="ARBA" id="ARBA00022803"/>
    </source>
</evidence>
<evidence type="ECO:0000256" key="1">
    <source>
        <dbReference type="ARBA" id="ARBA00022737"/>
    </source>
</evidence>
<evidence type="ECO:0008006" key="6">
    <source>
        <dbReference type="Google" id="ProtNLM"/>
    </source>
</evidence>
<protein>
    <recommendedName>
        <fullName evidence="6">Tetratricopeptide repeat protein</fullName>
    </recommendedName>
</protein>
<keyword evidence="1" id="KW-0677">Repeat</keyword>
<keyword evidence="2 3" id="KW-0802">TPR repeat</keyword>
<sequence>MLEKLINELEQKIKLDPENSNLISEYALALLAFGDFPEALNHFEKAAKIKPNIQNLQNLAYFYHYEGVPVDRDSWQFKEKEAIDILEEIIKQEPASFFPYNLLGEIYTSNGQYHRAMGLLKKAYLIQPTLENLNNLGVCFYHKSMLKEAAECFRTAFLTNNYQQTLNPILSCGICMAKIGMREEALLLAENLLAESAKFDNWMEKLEDQIAGMYYLLNDFDKFVEIYSELDLFRYEVHCLPPYLYSLWKLGQFEKTEECFEEHINKLEIDMQDILRDDDPDWDVVSKEERVEEIKADIQFLKTTKENIFEGKKPEFVFEPEIARGCYVFGCKMHNHPYYIELEEKKSGEDTIQI</sequence>
<dbReference type="RefSeq" id="WP_327966802.1">
    <property type="nucleotide sequence ID" value="NZ_JARMQG010000055.1"/>
</dbReference>
<gene>
    <name evidence="4" type="ORF">P4447_05060</name>
</gene>
<evidence type="ECO:0000313" key="4">
    <source>
        <dbReference type="EMBL" id="MED3561884.1"/>
    </source>
</evidence>
<dbReference type="Gene3D" id="1.25.40.10">
    <property type="entry name" value="Tetratricopeptide repeat domain"/>
    <property type="match status" value="2"/>
</dbReference>
<feature type="repeat" description="TPR" evidence="3">
    <location>
        <begin position="20"/>
        <end position="53"/>
    </location>
</feature>
<organism evidence="4 5">
    <name type="scientific">Bacillus xiapuensis</name>
    <dbReference type="NCBI Taxonomy" id="2014075"/>
    <lineage>
        <taxon>Bacteria</taxon>
        <taxon>Bacillati</taxon>
        <taxon>Bacillota</taxon>
        <taxon>Bacilli</taxon>
        <taxon>Bacillales</taxon>
        <taxon>Bacillaceae</taxon>
        <taxon>Bacillus</taxon>
    </lineage>
</organism>
<dbReference type="Proteomes" id="UP001330749">
    <property type="component" value="Unassembled WGS sequence"/>
</dbReference>
<feature type="repeat" description="TPR" evidence="3">
    <location>
        <begin position="97"/>
        <end position="130"/>
    </location>
</feature>
<dbReference type="Pfam" id="PF13181">
    <property type="entry name" value="TPR_8"/>
    <property type="match status" value="1"/>
</dbReference>
<accession>A0ABU6N6Q9</accession>
<dbReference type="PROSITE" id="PS50005">
    <property type="entry name" value="TPR"/>
    <property type="match status" value="2"/>
</dbReference>
<dbReference type="InterPro" id="IPR051012">
    <property type="entry name" value="CellSynth/LPSAsmb/PSIAsmb"/>
</dbReference>
<comment type="caution">
    <text evidence="4">The sequence shown here is derived from an EMBL/GenBank/DDBJ whole genome shotgun (WGS) entry which is preliminary data.</text>
</comment>
<dbReference type="EMBL" id="JARMQG010000055">
    <property type="protein sequence ID" value="MED3561884.1"/>
    <property type="molecule type" value="Genomic_DNA"/>
</dbReference>
<dbReference type="InterPro" id="IPR019734">
    <property type="entry name" value="TPR_rpt"/>
</dbReference>
<dbReference type="PANTHER" id="PTHR45586">
    <property type="entry name" value="TPR REPEAT-CONTAINING PROTEIN PA4667"/>
    <property type="match status" value="1"/>
</dbReference>
<dbReference type="SMART" id="SM00028">
    <property type="entry name" value="TPR"/>
    <property type="match status" value="3"/>
</dbReference>
<evidence type="ECO:0000256" key="3">
    <source>
        <dbReference type="PROSITE-ProRule" id="PRU00339"/>
    </source>
</evidence>
<proteinExistence type="predicted"/>
<dbReference type="InterPro" id="IPR011990">
    <property type="entry name" value="TPR-like_helical_dom_sf"/>
</dbReference>
<dbReference type="PANTHER" id="PTHR45586:SF1">
    <property type="entry name" value="LIPOPOLYSACCHARIDE ASSEMBLY PROTEIN B"/>
    <property type="match status" value="1"/>
</dbReference>
<keyword evidence="5" id="KW-1185">Reference proteome</keyword>
<evidence type="ECO:0000313" key="5">
    <source>
        <dbReference type="Proteomes" id="UP001330749"/>
    </source>
</evidence>